<name>A0AAE0IQM2_9PEZI</name>
<evidence type="ECO:0000256" key="1">
    <source>
        <dbReference type="ARBA" id="ARBA00004141"/>
    </source>
</evidence>
<organism evidence="9 10">
    <name type="scientific">Apodospora peruviana</name>
    <dbReference type="NCBI Taxonomy" id="516989"/>
    <lineage>
        <taxon>Eukaryota</taxon>
        <taxon>Fungi</taxon>
        <taxon>Dikarya</taxon>
        <taxon>Ascomycota</taxon>
        <taxon>Pezizomycotina</taxon>
        <taxon>Sordariomycetes</taxon>
        <taxon>Sordariomycetidae</taxon>
        <taxon>Sordariales</taxon>
        <taxon>Lasiosphaeriaceae</taxon>
        <taxon>Apodospora</taxon>
    </lineage>
</organism>
<evidence type="ECO:0000256" key="7">
    <source>
        <dbReference type="SAM" id="Phobius"/>
    </source>
</evidence>
<dbReference type="Proteomes" id="UP001283341">
    <property type="component" value="Unassembled WGS sequence"/>
</dbReference>
<evidence type="ECO:0000313" key="9">
    <source>
        <dbReference type="EMBL" id="KAK3329250.1"/>
    </source>
</evidence>
<feature type="transmembrane region" description="Helical" evidence="7">
    <location>
        <begin position="113"/>
        <end position="134"/>
    </location>
</feature>
<accession>A0AAE0IQM2</accession>
<feature type="transmembrane region" description="Helical" evidence="7">
    <location>
        <begin position="230"/>
        <end position="250"/>
    </location>
</feature>
<dbReference type="PANTHER" id="PTHR33048">
    <property type="entry name" value="PTH11-LIKE INTEGRAL MEMBRANE PROTEIN (AFU_ORTHOLOGUE AFUA_5G11245)"/>
    <property type="match status" value="1"/>
</dbReference>
<comment type="caution">
    <text evidence="9">The sequence shown here is derived from an EMBL/GenBank/DDBJ whole genome shotgun (WGS) entry which is preliminary data.</text>
</comment>
<feature type="transmembrane region" description="Helical" evidence="7">
    <location>
        <begin position="270"/>
        <end position="289"/>
    </location>
</feature>
<protein>
    <recommendedName>
        <fullName evidence="8">Rhodopsin domain-containing protein</fullName>
    </recommendedName>
</protein>
<evidence type="ECO:0000256" key="5">
    <source>
        <dbReference type="ARBA" id="ARBA00038359"/>
    </source>
</evidence>
<feature type="transmembrane region" description="Helical" evidence="7">
    <location>
        <begin position="41"/>
        <end position="61"/>
    </location>
</feature>
<evidence type="ECO:0000259" key="8">
    <source>
        <dbReference type="Pfam" id="PF20684"/>
    </source>
</evidence>
<reference evidence="9" key="1">
    <citation type="journal article" date="2023" name="Mol. Phylogenet. Evol.">
        <title>Genome-scale phylogeny and comparative genomics of the fungal order Sordariales.</title>
        <authorList>
            <person name="Hensen N."/>
            <person name="Bonometti L."/>
            <person name="Westerberg I."/>
            <person name="Brannstrom I.O."/>
            <person name="Guillou S."/>
            <person name="Cros-Aarteil S."/>
            <person name="Calhoun S."/>
            <person name="Haridas S."/>
            <person name="Kuo A."/>
            <person name="Mondo S."/>
            <person name="Pangilinan J."/>
            <person name="Riley R."/>
            <person name="LaButti K."/>
            <person name="Andreopoulos B."/>
            <person name="Lipzen A."/>
            <person name="Chen C."/>
            <person name="Yan M."/>
            <person name="Daum C."/>
            <person name="Ng V."/>
            <person name="Clum A."/>
            <person name="Steindorff A."/>
            <person name="Ohm R.A."/>
            <person name="Martin F."/>
            <person name="Silar P."/>
            <person name="Natvig D.O."/>
            <person name="Lalanne C."/>
            <person name="Gautier V."/>
            <person name="Ament-Velasquez S.L."/>
            <person name="Kruys A."/>
            <person name="Hutchinson M.I."/>
            <person name="Powell A.J."/>
            <person name="Barry K."/>
            <person name="Miller A.N."/>
            <person name="Grigoriev I.V."/>
            <person name="Debuchy R."/>
            <person name="Gladieux P."/>
            <person name="Hiltunen Thoren M."/>
            <person name="Johannesson H."/>
        </authorList>
    </citation>
    <scope>NUCLEOTIDE SEQUENCE</scope>
    <source>
        <strain evidence="9">CBS 118394</strain>
    </source>
</reference>
<dbReference type="EMBL" id="JAUEDM010000001">
    <property type="protein sequence ID" value="KAK3329250.1"/>
    <property type="molecule type" value="Genomic_DNA"/>
</dbReference>
<comment type="subcellular location">
    <subcellularLocation>
        <location evidence="1">Membrane</location>
        <topology evidence="1">Multi-pass membrane protein</topology>
    </subcellularLocation>
</comment>
<keyword evidence="4 7" id="KW-0472">Membrane</keyword>
<feature type="region of interest" description="Disordered" evidence="6">
    <location>
        <begin position="316"/>
        <end position="335"/>
    </location>
</feature>
<feature type="region of interest" description="Disordered" evidence="6">
    <location>
        <begin position="383"/>
        <end position="403"/>
    </location>
</feature>
<evidence type="ECO:0000313" key="10">
    <source>
        <dbReference type="Proteomes" id="UP001283341"/>
    </source>
</evidence>
<dbReference type="InterPro" id="IPR052337">
    <property type="entry name" value="SAT4-like"/>
</dbReference>
<reference evidence="9" key="2">
    <citation type="submission" date="2023-06" db="EMBL/GenBank/DDBJ databases">
        <authorList>
            <consortium name="Lawrence Berkeley National Laboratory"/>
            <person name="Haridas S."/>
            <person name="Hensen N."/>
            <person name="Bonometti L."/>
            <person name="Westerberg I."/>
            <person name="Brannstrom I.O."/>
            <person name="Guillou S."/>
            <person name="Cros-Aarteil S."/>
            <person name="Calhoun S."/>
            <person name="Kuo A."/>
            <person name="Mondo S."/>
            <person name="Pangilinan J."/>
            <person name="Riley R."/>
            <person name="Labutti K."/>
            <person name="Andreopoulos B."/>
            <person name="Lipzen A."/>
            <person name="Chen C."/>
            <person name="Yanf M."/>
            <person name="Daum C."/>
            <person name="Ng V."/>
            <person name="Clum A."/>
            <person name="Steindorff A."/>
            <person name="Ohm R."/>
            <person name="Martin F."/>
            <person name="Silar P."/>
            <person name="Natvig D."/>
            <person name="Lalanne C."/>
            <person name="Gautier V."/>
            <person name="Ament-Velasquez S.L."/>
            <person name="Kruys A."/>
            <person name="Hutchinson M.I."/>
            <person name="Powell A.J."/>
            <person name="Barry K."/>
            <person name="Miller A.N."/>
            <person name="Grigoriev I.V."/>
            <person name="Debuchy R."/>
            <person name="Gladieux P."/>
            <person name="Thoren M.H."/>
            <person name="Johannesson H."/>
        </authorList>
    </citation>
    <scope>NUCLEOTIDE SEQUENCE</scope>
    <source>
        <strain evidence="9">CBS 118394</strain>
    </source>
</reference>
<keyword evidence="10" id="KW-1185">Reference proteome</keyword>
<dbReference type="Pfam" id="PF20684">
    <property type="entry name" value="Fung_rhodopsin"/>
    <property type="match status" value="1"/>
</dbReference>
<dbReference type="GO" id="GO:0016020">
    <property type="term" value="C:membrane"/>
    <property type="evidence" value="ECO:0007669"/>
    <property type="project" value="UniProtKB-SubCell"/>
</dbReference>
<dbReference type="PANTHER" id="PTHR33048:SF160">
    <property type="entry name" value="SAT4 FAMILY MEMBRANE PROTEIN"/>
    <property type="match status" value="1"/>
</dbReference>
<comment type="similarity">
    <text evidence="5">Belongs to the SAT4 family.</text>
</comment>
<evidence type="ECO:0000256" key="2">
    <source>
        <dbReference type="ARBA" id="ARBA00022692"/>
    </source>
</evidence>
<keyword evidence="3 7" id="KW-1133">Transmembrane helix</keyword>
<dbReference type="InterPro" id="IPR049326">
    <property type="entry name" value="Rhodopsin_dom_fungi"/>
</dbReference>
<proteinExistence type="inferred from homology"/>
<evidence type="ECO:0000256" key="3">
    <source>
        <dbReference type="ARBA" id="ARBA00022989"/>
    </source>
</evidence>
<evidence type="ECO:0000256" key="6">
    <source>
        <dbReference type="SAM" id="MobiDB-lite"/>
    </source>
</evidence>
<feature type="domain" description="Rhodopsin" evidence="8">
    <location>
        <begin position="58"/>
        <end position="292"/>
    </location>
</feature>
<keyword evidence="2 7" id="KW-0812">Transmembrane</keyword>
<dbReference type="AlphaFoldDB" id="A0AAE0IQM2"/>
<sequence length="403" mass="45081">MENFTHYPPEVQQKILNGPALTPPPGVIPNFIDPANRNGQAIAVIAVCLFFAACVIVLRLYSRLVVTKRMLPEDFFITYGAIAWCYIDYLQHPGFFVHQWNVRVRDTFHIAKVLLVYPITYSVMMALLKTAILLEWKRLFVPYPVRDRFYWAATIMMCINIVLYIAVIITLCLACVPQEKLWYHWVEGKCIDRGALDKTTASFNLTIDLLIFILPQRIIWVLKMTNARRFGVSIVFGVGLLACICAAGRLYASATTEYEGDAIYTVSSSFYWGFTEVTCGVMVYCFPAIPKAFADNSVLSKVASSLQSLKRLTKFPGSGGGDSATGMKGPDGNSIPPTIGSLPGHARIYRMAADEDGHAISMAEFALIRDQMPPDSGIMKTMELEQREDSMSSVKASRSFERR</sequence>
<gene>
    <name evidence="9" type="ORF">B0H66DRAFT_17417</name>
</gene>
<evidence type="ECO:0000256" key="4">
    <source>
        <dbReference type="ARBA" id="ARBA00023136"/>
    </source>
</evidence>
<feature type="transmembrane region" description="Helical" evidence="7">
    <location>
        <begin position="149"/>
        <end position="176"/>
    </location>
</feature>